<reference evidence="4" key="1">
    <citation type="submission" date="2023-06" db="EMBL/GenBank/DDBJ databases">
        <title>Genomic of Agaribacillus aureum.</title>
        <authorList>
            <person name="Wang G."/>
        </authorList>
    </citation>
    <scope>NUCLEOTIDE SEQUENCE</scope>
    <source>
        <strain evidence="4">BMA12</strain>
    </source>
</reference>
<dbReference type="SUPFAM" id="SSF52266">
    <property type="entry name" value="SGNH hydrolase"/>
    <property type="match status" value="1"/>
</dbReference>
<evidence type="ECO:0000256" key="1">
    <source>
        <dbReference type="ARBA" id="ARBA00022801"/>
    </source>
</evidence>
<dbReference type="PANTHER" id="PTHR22901:SF0">
    <property type="entry name" value="SIALATE O-ACETYLESTERASE"/>
    <property type="match status" value="1"/>
</dbReference>
<gene>
    <name evidence="4" type="ORF">QQ020_02255</name>
</gene>
<dbReference type="Gene3D" id="2.60.120.260">
    <property type="entry name" value="Galactose-binding domain-like"/>
    <property type="match status" value="1"/>
</dbReference>
<proteinExistence type="predicted"/>
<dbReference type="Pfam" id="PF03629">
    <property type="entry name" value="SASA"/>
    <property type="match status" value="2"/>
</dbReference>
<dbReference type="Gene3D" id="3.40.50.1110">
    <property type="entry name" value="SGNH hydrolase"/>
    <property type="match status" value="1"/>
</dbReference>
<dbReference type="RefSeq" id="WP_346756184.1">
    <property type="nucleotide sequence ID" value="NZ_JAUJEB010000001.1"/>
</dbReference>
<feature type="domain" description="Sialate O-acetylesterase" evidence="3">
    <location>
        <begin position="104"/>
        <end position="208"/>
    </location>
</feature>
<evidence type="ECO:0000313" key="4">
    <source>
        <dbReference type="EMBL" id="MDN5210844.1"/>
    </source>
</evidence>
<evidence type="ECO:0000313" key="5">
    <source>
        <dbReference type="Proteomes" id="UP001172083"/>
    </source>
</evidence>
<evidence type="ECO:0000256" key="2">
    <source>
        <dbReference type="SAM" id="SignalP"/>
    </source>
</evidence>
<sequence length="638" mass="71984">MNKFSLLCLLIMFSLNQPLLGQLKIAEIFTDNMVLQRNQTLKVWGWSRKNDRITVRFKGKDYSGKSNKSGKWIVELPSMEAGGPFEMSIKNASEKINLSNILVGDVWLCSGQSNMAWTVENSNNASGEIARANDEMIRHFKVPLSWSKEAELHLDSSAWEVSNPENTGDFTAVGYYFARELRKEIDVPIGLLNASWGGSRIEPWMSPESLQPYFDGDIDAFLLKREKENEAALKKTEDRVAQLLAKTRTEGLHLAEFDDSLWETMKMPGFWENAGYPGMDGLVLIRKVFILSKAEAEKDISLHLGAIDDSDWTYVNGELVGSLKNQWNVPRNYTIQPSLLKEGKNVVVIRIQDTGGAGGLSANPEDFYYKSMTGKTSLSGEWKLRVEEVTKLSGPGFSANNAPIVIYNKMIHPILDFPIKGAIWYQGESNATADDAYRYRELFAAMITDWRTRWRVGNFPFLWVQLANYRKPDAEPSENDWAVLRESQSTTLSLPNTGQAVTIDVGEADDIHPRNKQDVGYRLALAARKMAYDEDLVYSGPVYKSMEKKGQSILVNFDHIGSGLMAKDKYGYLKGFAICGQDKAFKWAKARIEGDRIRVWSDDIQAPQHIRYAWGINPDDANLYNKEGLPAGPFRTDK</sequence>
<dbReference type="EMBL" id="JAUJEB010000001">
    <property type="protein sequence ID" value="MDN5210844.1"/>
    <property type="molecule type" value="Genomic_DNA"/>
</dbReference>
<dbReference type="Proteomes" id="UP001172083">
    <property type="component" value="Unassembled WGS sequence"/>
</dbReference>
<feature type="domain" description="Sialate O-acetylesterase" evidence="3">
    <location>
        <begin position="418"/>
        <end position="524"/>
    </location>
</feature>
<organism evidence="4 5">
    <name type="scientific">Agaribacillus aureus</name>
    <dbReference type="NCBI Taxonomy" id="3051825"/>
    <lineage>
        <taxon>Bacteria</taxon>
        <taxon>Pseudomonadati</taxon>
        <taxon>Bacteroidota</taxon>
        <taxon>Cytophagia</taxon>
        <taxon>Cytophagales</taxon>
        <taxon>Splendidivirgaceae</taxon>
        <taxon>Agaribacillus</taxon>
    </lineage>
</organism>
<accession>A0ABT8KZC5</accession>
<dbReference type="InterPro" id="IPR039329">
    <property type="entry name" value="SIAE"/>
</dbReference>
<evidence type="ECO:0000259" key="3">
    <source>
        <dbReference type="Pfam" id="PF03629"/>
    </source>
</evidence>
<keyword evidence="5" id="KW-1185">Reference proteome</keyword>
<comment type="caution">
    <text evidence="4">The sequence shown here is derived from an EMBL/GenBank/DDBJ whole genome shotgun (WGS) entry which is preliminary data.</text>
</comment>
<dbReference type="InterPro" id="IPR008979">
    <property type="entry name" value="Galactose-bd-like_sf"/>
</dbReference>
<dbReference type="SUPFAM" id="SSF49785">
    <property type="entry name" value="Galactose-binding domain-like"/>
    <property type="match status" value="1"/>
</dbReference>
<dbReference type="InterPro" id="IPR036514">
    <property type="entry name" value="SGNH_hydro_sf"/>
</dbReference>
<feature type="signal peptide" evidence="2">
    <location>
        <begin position="1"/>
        <end position="21"/>
    </location>
</feature>
<keyword evidence="1" id="KW-0378">Hydrolase</keyword>
<keyword evidence="2" id="KW-0732">Signal</keyword>
<dbReference type="PANTHER" id="PTHR22901">
    <property type="entry name" value="SIALATE O-ACETYLESTERASE"/>
    <property type="match status" value="1"/>
</dbReference>
<protein>
    <submittedName>
        <fullName evidence="4">Sialate O-acetylesterase</fullName>
    </submittedName>
</protein>
<feature type="chain" id="PRO_5046627577" evidence="2">
    <location>
        <begin position="22"/>
        <end position="638"/>
    </location>
</feature>
<name>A0ABT8KZC5_9BACT</name>
<dbReference type="InterPro" id="IPR005181">
    <property type="entry name" value="SASA"/>
</dbReference>